<comment type="similarity">
    <text evidence="1 2">Belongs to the DTD family.</text>
</comment>
<reference evidence="3 4" key="1">
    <citation type="submission" date="2019-12" db="EMBL/GenBank/DDBJ databases">
        <title>Sporaefaciens musculi gen. nov., sp. nov., a novel bacterium isolated from the caecum of an obese mouse.</title>
        <authorList>
            <person name="Rasmussen T.S."/>
            <person name="Streidl T."/>
            <person name="Hitch T.C.A."/>
            <person name="Wortmann E."/>
            <person name="Deptula P."/>
            <person name="Hansen M."/>
            <person name="Nielsen D.S."/>
            <person name="Clavel T."/>
            <person name="Vogensen F.K."/>
        </authorList>
    </citation>
    <scope>NUCLEOTIDE SEQUENCE [LARGE SCALE GENOMIC DNA]</scope>
    <source>
        <strain evidence="3 4">WCA-9-b2</strain>
    </source>
</reference>
<dbReference type="HAMAP" id="MF_00518">
    <property type="entry name" value="Deacylase_Dtd"/>
    <property type="match status" value="1"/>
</dbReference>
<organism evidence="3 4">
    <name type="scientific">Sporofaciens musculi</name>
    <dbReference type="NCBI Taxonomy" id="2681861"/>
    <lineage>
        <taxon>Bacteria</taxon>
        <taxon>Bacillati</taxon>
        <taxon>Bacillota</taxon>
        <taxon>Clostridia</taxon>
        <taxon>Lachnospirales</taxon>
        <taxon>Lachnospiraceae</taxon>
        <taxon>Sporofaciens</taxon>
    </lineage>
</organism>
<dbReference type="SUPFAM" id="SSF69500">
    <property type="entry name" value="DTD-like"/>
    <property type="match status" value="1"/>
</dbReference>
<keyword evidence="2" id="KW-0820">tRNA-binding</keyword>
<evidence type="ECO:0000256" key="2">
    <source>
        <dbReference type="HAMAP-Rule" id="MF_00518"/>
    </source>
</evidence>
<accession>A0A7X3MJ47</accession>
<sequence length="148" mass="16318">MRFVIQRVLESEVKADGEVLGKIGKGFMVLIGVCDSDTKEIADKMVKKMIGLRIFEDEQGKTNLSLDAVDGELLLVSQFTLYANCKKGNRPSFIEAGAPDMAKDMYEYIIAKCKEQGLTVKQGRFGADMKVSLVNDGPFTIILDSDTL</sequence>
<evidence type="ECO:0000313" key="4">
    <source>
        <dbReference type="Proteomes" id="UP000460412"/>
    </source>
</evidence>
<dbReference type="Pfam" id="PF02580">
    <property type="entry name" value="Tyr_Deacylase"/>
    <property type="match status" value="1"/>
</dbReference>
<dbReference type="GO" id="GO:0051500">
    <property type="term" value="F:D-tyrosyl-tRNA(Tyr) deacylase activity"/>
    <property type="evidence" value="ECO:0007669"/>
    <property type="project" value="TreeGrafter"/>
</dbReference>
<feature type="short sequence motif" description="Gly-cisPro motif, important for rejection of L-amino acids" evidence="2">
    <location>
        <begin position="137"/>
        <end position="138"/>
    </location>
</feature>
<comment type="subunit">
    <text evidence="2">Homodimer.</text>
</comment>
<keyword evidence="2" id="KW-0694">RNA-binding</keyword>
<dbReference type="EC" id="3.1.1.-" evidence="2"/>
<comment type="catalytic activity">
    <reaction evidence="2">
        <text>a D-aminoacyl-tRNA + H2O = a tRNA + a D-alpha-amino acid + H(+)</text>
        <dbReference type="Rhea" id="RHEA:13953"/>
        <dbReference type="Rhea" id="RHEA-COMP:10123"/>
        <dbReference type="Rhea" id="RHEA-COMP:10124"/>
        <dbReference type="ChEBI" id="CHEBI:15377"/>
        <dbReference type="ChEBI" id="CHEBI:15378"/>
        <dbReference type="ChEBI" id="CHEBI:59871"/>
        <dbReference type="ChEBI" id="CHEBI:78442"/>
        <dbReference type="ChEBI" id="CHEBI:79333"/>
        <dbReference type="EC" id="3.1.1.96"/>
    </reaction>
</comment>
<dbReference type="GO" id="GO:0019478">
    <property type="term" value="P:D-amino acid catabolic process"/>
    <property type="evidence" value="ECO:0007669"/>
    <property type="project" value="UniProtKB-UniRule"/>
</dbReference>
<dbReference type="InterPro" id="IPR023509">
    <property type="entry name" value="DTD-like_sf"/>
</dbReference>
<keyword evidence="2" id="KW-0963">Cytoplasm</keyword>
<proteinExistence type="inferred from homology"/>
<dbReference type="Proteomes" id="UP000460412">
    <property type="component" value="Unassembled WGS sequence"/>
</dbReference>
<dbReference type="GO" id="GO:0043908">
    <property type="term" value="F:Ser(Gly)-tRNA(Ala) hydrolase activity"/>
    <property type="evidence" value="ECO:0007669"/>
    <property type="project" value="UniProtKB-UniRule"/>
</dbReference>
<dbReference type="GO" id="GO:0005737">
    <property type="term" value="C:cytoplasm"/>
    <property type="evidence" value="ECO:0007669"/>
    <property type="project" value="UniProtKB-SubCell"/>
</dbReference>
<dbReference type="AlphaFoldDB" id="A0A7X3MJ47"/>
<comment type="domain">
    <text evidence="2">A Gly-cisPro motif from one monomer fits into the active site of the other monomer to allow specific chiral rejection of L-amino acids.</text>
</comment>
<keyword evidence="4" id="KW-1185">Reference proteome</keyword>
<evidence type="ECO:0000313" key="3">
    <source>
        <dbReference type="EMBL" id="MXP77378.1"/>
    </source>
</evidence>
<dbReference type="Gene3D" id="3.50.80.10">
    <property type="entry name" value="D-tyrosyl-tRNA(Tyr) deacylase"/>
    <property type="match status" value="1"/>
</dbReference>
<comment type="function">
    <text evidence="2">An aminoacyl-tRNA editing enzyme that deacylates mischarged D-aminoacyl-tRNAs. Also deacylates mischarged glycyl-tRNA(Ala), protecting cells against glycine mischarging by AlaRS. Acts via tRNA-based rather than protein-based catalysis; rejects L-amino acids rather than detecting D-amino acids in the active site. By recycling D-aminoacyl-tRNA to D-amino acids and free tRNA molecules, this enzyme counteracts the toxicity associated with the formation of D-aminoacyl-tRNA entities in vivo and helps enforce protein L-homochirality.</text>
</comment>
<dbReference type="RefSeq" id="WP_159752657.1">
    <property type="nucleotide sequence ID" value="NZ_CASZNZ010000006.1"/>
</dbReference>
<comment type="catalytic activity">
    <reaction evidence="2">
        <text>glycyl-tRNA(Ala) + H2O = tRNA(Ala) + glycine + H(+)</text>
        <dbReference type="Rhea" id="RHEA:53744"/>
        <dbReference type="Rhea" id="RHEA-COMP:9657"/>
        <dbReference type="Rhea" id="RHEA-COMP:13640"/>
        <dbReference type="ChEBI" id="CHEBI:15377"/>
        <dbReference type="ChEBI" id="CHEBI:15378"/>
        <dbReference type="ChEBI" id="CHEBI:57305"/>
        <dbReference type="ChEBI" id="CHEBI:78442"/>
        <dbReference type="ChEBI" id="CHEBI:78522"/>
    </reaction>
</comment>
<comment type="subcellular location">
    <subcellularLocation>
        <location evidence="2">Cytoplasm</location>
    </subcellularLocation>
</comment>
<dbReference type="NCBIfam" id="TIGR00256">
    <property type="entry name" value="D-aminoacyl-tRNA deacylase"/>
    <property type="match status" value="1"/>
</dbReference>
<dbReference type="FunFam" id="3.50.80.10:FF:000001">
    <property type="entry name" value="D-aminoacyl-tRNA deacylase"/>
    <property type="match status" value="1"/>
</dbReference>
<gene>
    <name evidence="2" type="primary">dtd</name>
    <name evidence="3" type="ORF">GN277_18950</name>
</gene>
<dbReference type="InterPro" id="IPR003732">
    <property type="entry name" value="Daa-tRNA_deacyls_DTD"/>
</dbReference>
<evidence type="ECO:0000256" key="1">
    <source>
        <dbReference type="ARBA" id="ARBA00009673"/>
    </source>
</evidence>
<dbReference type="EMBL" id="WUQX01000001">
    <property type="protein sequence ID" value="MXP77378.1"/>
    <property type="molecule type" value="Genomic_DNA"/>
</dbReference>
<dbReference type="GO" id="GO:0000049">
    <property type="term" value="F:tRNA binding"/>
    <property type="evidence" value="ECO:0007669"/>
    <property type="project" value="UniProtKB-UniRule"/>
</dbReference>
<dbReference type="GO" id="GO:0106026">
    <property type="term" value="F:Gly-tRNA(Ala) deacylase activity"/>
    <property type="evidence" value="ECO:0007669"/>
    <property type="project" value="UniProtKB-UniRule"/>
</dbReference>
<keyword evidence="2 3" id="KW-0378">Hydrolase</keyword>
<comment type="caution">
    <text evidence="3">The sequence shown here is derived from an EMBL/GenBank/DDBJ whole genome shotgun (WGS) entry which is preliminary data.</text>
</comment>
<dbReference type="EC" id="3.1.1.96" evidence="2"/>
<name>A0A7X3MJ47_9FIRM</name>
<dbReference type="PANTHER" id="PTHR10472:SF5">
    <property type="entry name" value="D-AMINOACYL-TRNA DEACYLASE 1"/>
    <property type="match status" value="1"/>
</dbReference>
<dbReference type="PANTHER" id="PTHR10472">
    <property type="entry name" value="D-TYROSYL-TRNA TYR DEACYLASE"/>
    <property type="match status" value="1"/>
</dbReference>
<dbReference type="CDD" id="cd00563">
    <property type="entry name" value="Dtyr_deacylase"/>
    <property type="match status" value="1"/>
</dbReference>
<protein>
    <recommendedName>
        <fullName evidence="2">D-aminoacyl-tRNA deacylase</fullName>
        <shortName evidence="2">DTD</shortName>
        <ecNumber evidence="2">3.1.1.96</ecNumber>
    </recommendedName>
    <alternativeName>
        <fullName evidence="2">Gly-tRNA(Ala) deacylase</fullName>
        <ecNumber evidence="2">3.1.1.-</ecNumber>
    </alternativeName>
</protein>